<dbReference type="NCBIfam" id="TIGR00041">
    <property type="entry name" value="DTMP_kinase"/>
    <property type="match status" value="1"/>
</dbReference>
<comment type="similarity">
    <text evidence="1">Belongs to the thymidylate kinase family.</text>
</comment>
<evidence type="ECO:0000256" key="5">
    <source>
        <dbReference type="ARBA" id="ARBA00022741"/>
    </source>
</evidence>
<comment type="caution">
    <text evidence="10">The sequence shown here is derived from an EMBL/GenBank/DDBJ whole genome shotgun (WGS) entry which is preliminary data.</text>
</comment>
<organism evidence="10">
    <name type="scientific">marine sediment metagenome</name>
    <dbReference type="NCBI Taxonomy" id="412755"/>
    <lineage>
        <taxon>unclassified sequences</taxon>
        <taxon>metagenomes</taxon>
        <taxon>ecological metagenomes</taxon>
    </lineage>
</organism>
<name>A0A0F9SVA1_9ZZZZ</name>
<evidence type="ECO:0000256" key="4">
    <source>
        <dbReference type="ARBA" id="ARBA00022727"/>
    </source>
</evidence>
<reference evidence="10" key="1">
    <citation type="journal article" date="2015" name="Nature">
        <title>Complex archaea that bridge the gap between prokaryotes and eukaryotes.</title>
        <authorList>
            <person name="Spang A."/>
            <person name="Saw J.H."/>
            <person name="Jorgensen S.L."/>
            <person name="Zaremba-Niedzwiedzka K."/>
            <person name="Martijn J."/>
            <person name="Lind A.E."/>
            <person name="van Eijk R."/>
            <person name="Schleper C."/>
            <person name="Guy L."/>
            <person name="Ettema T.J."/>
        </authorList>
    </citation>
    <scope>NUCLEOTIDE SEQUENCE</scope>
</reference>
<sequence>MNPTNQQEQPKQKGKFIVFEGPDGMGKSKQSQLALDYLIEERVIDTVLTKEPGSSLLQFTGDLREMIFHRPYSSSLDQVEQGLLLFIDHYHNARWVRELTDHGRNVISDKWLYSQYCYNSIKPVSQETAMDLYEQFEPLQIQPDLVIIMGLDKEEAYRRIEKREKEGEKKTQAKHKLWAVDDYIGELIKNYATLYHGLVNDEIPTITVVPKNEETPEEVFEKYIKGQINLTLEGE</sequence>
<evidence type="ECO:0000256" key="6">
    <source>
        <dbReference type="ARBA" id="ARBA00022777"/>
    </source>
</evidence>
<dbReference type="GO" id="GO:0004798">
    <property type="term" value="F:dTMP kinase activity"/>
    <property type="evidence" value="ECO:0007669"/>
    <property type="project" value="UniProtKB-EC"/>
</dbReference>
<evidence type="ECO:0000256" key="2">
    <source>
        <dbReference type="ARBA" id="ARBA00012980"/>
    </source>
</evidence>
<accession>A0A0F9SVA1</accession>
<dbReference type="SUPFAM" id="SSF52540">
    <property type="entry name" value="P-loop containing nucleoside triphosphate hydrolases"/>
    <property type="match status" value="1"/>
</dbReference>
<dbReference type="EC" id="2.7.4.9" evidence="2"/>
<gene>
    <name evidence="10" type="ORF">LCGC14_0729480</name>
</gene>
<evidence type="ECO:0000256" key="8">
    <source>
        <dbReference type="ARBA" id="ARBA00048743"/>
    </source>
</evidence>
<dbReference type="InterPro" id="IPR027417">
    <property type="entry name" value="P-loop_NTPase"/>
</dbReference>
<dbReference type="Gene3D" id="3.40.50.300">
    <property type="entry name" value="P-loop containing nucleotide triphosphate hydrolases"/>
    <property type="match status" value="1"/>
</dbReference>
<dbReference type="GO" id="GO:0005524">
    <property type="term" value="F:ATP binding"/>
    <property type="evidence" value="ECO:0007669"/>
    <property type="project" value="UniProtKB-KW"/>
</dbReference>
<dbReference type="GO" id="GO:0005737">
    <property type="term" value="C:cytoplasm"/>
    <property type="evidence" value="ECO:0007669"/>
    <property type="project" value="TreeGrafter"/>
</dbReference>
<protein>
    <recommendedName>
        <fullName evidence="2">dTMP kinase</fullName>
        <ecNumber evidence="2">2.7.4.9</ecNumber>
    </recommendedName>
</protein>
<dbReference type="GO" id="GO:0006235">
    <property type="term" value="P:dTTP biosynthetic process"/>
    <property type="evidence" value="ECO:0007669"/>
    <property type="project" value="TreeGrafter"/>
</dbReference>
<dbReference type="PANTHER" id="PTHR10344">
    <property type="entry name" value="THYMIDYLATE KINASE"/>
    <property type="match status" value="1"/>
</dbReference>
<keyword evidence="6" id="KW-0418">Kinase</keyword>
<evidence type="ECO:0000259" key="9">
    <source>
        <dbReference type="Pfam" id="PF02223"/>
    </source>
</evidence>
<dbReference type="Pfam" id="PF02223">
    <property type="entry name" value="Thymidylate_kin"/>
    <property type="match status" value="1"/>
</dbReference>
<keyword evidence="4" id="KW-0545">Nucleotide biosynthesis</keyword>
<feature type="domain" description="Thymidylate kinase-like" evidence="9">
    <location>
        <begin position="19"/>
        <end position="189"/>
    </location>
</feature>
<dbReference type="GO" id="GO:0006233">
    <property type="term" value="P:dTDP biosynthetic process"/>
    <property type="evidence" value="ECO:0007669"/>
    <property type="project" value="InterPro"/>
</dbReference>
<dbReference type="PANTHER" id="PTHR10344:SF4">
    <property type="entry name" value="UMP-CMP KINASE 2, MITOCHONDRIAL"/>
    <property type="match status" value="1"/>
</dbReference>
<evidence type="ECO:0000256" key="1">
    <source>
        <dbReference type="ARBA" id="ARBA00009776"/>
    </source>
</evidence>
<dbReference type="EMBL" id="LAZR01001684">
    <property type="protein sequence ID" value="KKN40806.1"/>
    <property type="molecule type" value="Genomic_DNA"/>
</dbReference>
<dbReference type="AlphaFoldDB" id="A0A0F9SVA1"/>
<evidence type="ECO:0000313" key="10">
    <source>
        <dbReference type="EMBL" id="KKN40806.1"/>
    </source>
</evidence>
<evidence type="ECO:0000256" key="7">
    <source>
        <dbReference type="ARBA" id="ARBA00022840"/>
    </source>
</evidence>
<proteinExistence type="inferred from homology"/>
<keyword evidence="3" id="KW-0808">Transferase</keyword>
<dbReference type="InterPro" id="IPR018094">
    <property type="entry name" value="Thymidylate_kinase"/>
</dbReference>
<evidence type="ECO:0000256" key="3">
    <source>
        <dbReference type="ARBA" id="ARBA00022679"/>
    </source>
</evidence>
<dbReference type="InterPro" id="IPR039430">
    <property type="entry name" value="Thymidylate_kin-like_dom"/>
</dbReference>
<dbReference type="GO" id="GO:0006227">
    <property type="term" value="P:dUDP biosynthetic process"/>
    <property type="evidence" value="ECO:0007669"/>
    <property type="project" value="TreeGrafter"/>
</dbReference>
<keyword evidence="5" id="KW-0547">Nucleotide-binding</keyword>
<comment type="catalytic activity">
    <reaction evidence="8">
        <text>dTMP + ATP = dTDP + ADP</text>
        <dbReference type="Rhea" id="RHEA:13517"/>
        <dbReference type="ChEBI" id="CHEBI:30616"/>
        <dbReference type="ChEBI" id="CHEBI:58369"/>
        <dbReference type="ChEBI" id="CHEBI:63528"/>
        <dbReference type="ChEBI" id="CHEBI:456216"/>
        <dbReference type="EC" id="2.7.4.9"/>
    </reaction>
</comment>
<dbReference type="HAMAP" id="MF_00165">
    <property type="entry name" value="Thymidylate_kinase"/>
    <property type="match status" value="1"/>
</dbReference>
<keyword evidence="7" id="KW-0067">ATP-binding</keyword>